<dbReference type="PANTHER" id="PTHR32552">
    <property type="entry name" value="FERRICHROME IRON RECEPTOR-RELATED"/>
    <property type="match status" value="1"/>
</dbReference>
<evidence type="ECO:0000256" key="14">
    <source>
        <dbReference type="SAM" id="SignalP"/>
    </source>
</evidence>
<dbReference type="GO" id="GO:0015344">
    <property type="term" value="F:siderophore uptake transmembrane transporter activity"/>
    <property type="evidence" value="ECO:0007669"/>
    <property type="project" value="TreeGrafter"/>
</dbReference>
<feature type="chain" id="PRO_5013072789" evidence="14">
    <location>
        <begin position="19"/>
        <end position="693"/>
    </location>
</feature>
<dbReference type="EMBL" id="FXAO01000004">
    <property type="protein sequence ID" value="SMG31845.1"/>
    <property type="molecule type" value="Genomic_DNA"/>
</dbReference>
<keyword evidence="8" id="KW-0406">Ion transport</keyword>
<dbReference type="GO" id="GO:0009279">
    <property type="term" value="C:cell outer membrane"/>
    <property type="evidence" value="ECO:0007669"/>
    <property type="project" value="UniProtKB-SubCell"/>
</dbReference>
<keyword evidence="9 13" id="KW-0798">TonB box</keyword>
<keyword evidence="10 12" id="KW-0472">Membrane</keyword>
<dbReference type="InterPro" id="IPR036942">
    <property type="entry name" value="Beta-barrel_TonB_sf"/>
</dbReference>
<evidence type="ECO:0000313" key="17">
    <source>
        <dbReference type="EMBL" id="SMG31845.1"/>
    </source>
</evidence>
<feature type="signal peptide" evidence="14">
    <location>
        <begin position="1"/>
        <end position="18"/>
    </location>
</feature>
<dbReference type="InterPro" id="IPR039426">
    <property type="entry name" value="TonB-dep_rcpt-like"/>
</dbReference>
<evidence type="ECO:0000256" key="6">
    <source>
        <dbReference type="ARBA" id="ARBA00022729"/>
    </source>
</evidence>
<keyword evidence="11 12" id="KW-0998">Cell outer membrane</keyword>
<protein>
    <submittedName>
        <fullName evidence="17">Iron complex outermembrane recepter protein</fullName>
    </submittedName>
</protein>
<dbReference type="Proteomes" id="UP000193420">
    <property type="component" value="Unassembled WGS sequence"/>
</dbReference>
<evidence type="ECO:0000256" key="3">
    <source>
        <dbReference type="ARBA" id="ARBA00022452"/>
    </source>
</evidence>
<dbReference type="InterPro" id="IPR000531">
    <property type="entry name" value="Beta-barrel_TonB"/>
</dbReference>
<keyword evidence="5 12" id="KW-0812">Transmembrane</keyword>
<dbReference type="OrthoDB" id="9782587at2"/>
<dbReference type="SUPFAM" id="SSF56935">
    <property type="entry name" value="Porins"/>
    <property type="match status" value="1"/>
</dbReference>
<evidence type="ECO:0000259" key="16">
    <source>
        <dbReference type="Pfam" id="PF07715"/>
    </source>
</evidence>
<keyword evidence="4" id="KW-0410">Iron transport</keyword>
<feature type="domain" description="TonB-dependent receptor plug" evidence="16">
    <location>
        <begin position="51"/>
        <end position="151"/>
    </location>
</feature>
<evidence type="ECO:0000256" key="5">
    <source>
        <dbReference type="ARBA" id="ARBA00022692"/>
    </source>
</evidence>
<dbReference type="STRING" id="188872.SAMN03080602_02242"/>
<dbReference type="Gene3D" id="2.40.170.20">
    <property type="entry name" value="TonB-dependent receptor, beta-barrel domain"/>
    <property type="match status" value="1"/>
</dbReference>
<evidence type="ECO:0000259" key="15">
    <source>
        <dbReference type="Pfam" id="PF00593"/>
    </source>
</evidence>
<dbReference type="PANTHER" id="PTHR32552:SF68">
    <property type="entry name" value="FERRICHROME OUTER MEMBRANE TRANSPORTER_PHAGE RECEPTOR"/>
    <property type="match status" value="1"/>
</dbReference>
<evidence type="ECO:0000256" key="13">
    <source>
        <dbReference type="RuleBase" id="RU003357"/>
    </source>
</evidence>
<dbReference type="AlphaFoldDB" id="A0A1X7JVV7"/>
<keyword evidence="7" id="KW-0408">Iron</keyword>
<dbReference type="PROSITE" id="PS52016">
    <property type="entry name" value="TONB_DEPENDENT_REC_3"/>
    <property type="match status" value="1"/>
</dbReference>
<keyword evidence="3 12" id="KW-1134">Transmembrane beta strand</keyword>
<accession>A0A1X7JVV7</accession>
<evidence type="ECO:0000256" key="9">
    <source>
        <dbReference type="ARBA" id="ARBA00023077"/>
    </source>
</evidence>
<dbReference type="InterPro" id="IPR012910">
    <property type="entry name" value="Plug_dom"/>
</dbReference>
<name>A0A1X7JVV7_9FLAO</name>
<evidence type="ECO:0000313" key="18">
    <source>
        <dbReference type="Proteomes" id="UP000193420"/>
    </source>
</evidence>
<dbReference type="InterPro" id="IPR037066">
    <property type="entry name" value="Plug_dom_sf"/>
</dbReference>
<dbReference type="RefSeq" id="WP_085499007.1">
    <property type="nucleotide sequence ID" value="NZ_FXAO01000004.1"/>
</dbReference>
<keyword evidence="18" id="KW-1185">Reference proteome</keyword>
<evidence type="ECO:0000256" key="4">
    <source>
        <dbReference type="ARBA" id="ARBA00022496"/>
    </source>
</evidence>
<keyword evidence="2 12" id="KW-0813">Transport</keyword>
<organism evidence="17 18">
    <name type="scientific">Arenibacter troitsensis</name>
    <dbReference type="NCBI Taxonomy" id="188872"/>
    <lineage>
        <taxon>Bacteria</taxon>
        <taxon>Pseudomonadati</taxon>
        <taxon>Bacteroidota</taxon>
        <taxon>Flavobacteriia</taxon>
        <taxon>Flavobacteriales</taxon>
        <taxon>Flavobacteriaceae</taxon>
        <taxon>Arenibacter</taxon>
    </lineage>
</organism>
<keyword evidence="6 14" id="KW-0732">Signal</keyword>
<evidence type="ECO:0000256" key="12">
    <source>
        <dbReference type="PROSITE-ProRule" id="PRU01360"/>
    </source>
</evidence>
<comment type="similarity">
    <text evidence="12 13">Belongs to the TonB-dependent receptor family.</text>
</comment>
<gene>
    <name evidence="17" type="ORF">SAMN03080602_02242</name>
</gene>
<proteinExistence type="inferred from homology"/>
<sequence>MKSSFHLLLALTSLFVSIAQEPIQRDSITELDEVILLDSLQSATDNGIITTKIIGTKVFQNYSPVDMVSAINQISGVYILSGALNTNRITIRGVGARTLFGTDKLRLYYNDIPITNGSGFSTIESFDLENLSSVEVIKGPKATNYGANLGGAILLNSKQPTNESTYFRNNFTVGSYSLVKNNLQFSLKENKVALNFHYGFLETDGYRENNRFKREGLLLDMNYQITPKTNIGLLFNHVDYNAQIPSSLGETDFRENPTKAAFTWKSAKGYEDNKYSLAGLTLNHAFSVKISNTTSIFYSYLDHYEPRPFGILEEYTNGYGFRTKFAGQWAANNSKIDYNFGAELYKDEYQWSEFENLYQDNNGQGSLQGDQFADNKEFRRQFNAFGNLLIPFGKAFSTQIGLNVNKTYYDFRDEFNQGADNKSAERNFDAIVLPSLNLNYNFSATKSIYANISRGFSNPTVEETLTPDGVINPDIAQETGVNYEIGSKLLLLDRKLIMNLALYRMDIKNLLVAQRVGEDQYIGKNAGKTQHQGLELDAEYKIDISSKLRVTPFISYTYNDHSFVTFVDGDDDYSGNPLTGVPKHRLNSGLQAQLNNRFYWYSTHQYVGEIPLTDANELYSEAFNVVNSKVGYKNQLGKKLSMDIAFGINNIFDRNYAQSVLINTTGFGGAEPRYYYPGNDRNYYGSLRLGYSL</sequence>
<dbReference type="Pfam" id="PF07715">
    <property type="entry name" value="Plug"/>
    <property type="match status" value="1"/>
</dbReference>
<evidence type="ECO:0000256" key="8">
    <source>
        <dbReference type="ARBA" id="ARBA00023065"/>
    </source>
</evidence>
<evidence type="ECO:0000256" key="2">
    <source>
        <dbReference type="ARBA" id="ARBA00022448"/>
    </source>
</evidence>
<reference evidence="18" key="1">
    <citation type="submission" date="2017-04" db="EMBL/GenBank/DDBJ databases">
        <authorList>
            <person name="Varghese N."/>
            <person name="Submissions S."/>
        </authorList>
    </citation>
    <scope>NUCLEOTIDE SEQUENCE [LARGE SCALE GENOMIC DNA]</scope>
    <source>
        <strain evidence="18">DSM 19835</strain>
    </source>
</reference>
<evidence type="ECO:0000256" key="11">
    <source>
        <dbReference type="ARBA" id="ARBA00023237"/>
    </source>
</evidence>
<comment type="subcellular location">
    <subcellularLocation>
        <location evidence="1 12">Cell outer membrane</location>
        <topology evidence="1 12">Multi-pass membrane protein</topology>
    </subcellularLocation>
</comment>
<feature type="domain" description="TonB-dependent receptor-like beta-barrel" evidence="15">
    <location>
        <begin position="225"/>
        <end position="651"/>
    </location>
</feature>
<evidence type="ECO:0000256" key="7">
    <source>
        <dbReference type="ARBA" id="ARBA00023004"/>
    </source>
</evidence>
<evidence type="ECO:0000256" key="10">
    <source>
        <dbReference type="ARBA" id="ARBA00023136"/>
    </source>
</evidence>
<dbReference type="Pfam" id="PF00593">
    <property type="entry name" value="TonB_dep_Rec_b-barrel"/>
    <property type="match status" value="1"/>
</dbReference>
<dbReference type="Gene3D" id="2.170.130.10">
    <property type="entry name" value="TonB-dependent receptor, plug domain"/>
    <property type="match status" value="1"/>
</dbReference>
<evidence type="ECO:0000256" key="1">
    <source>
        <dbReference type="ARBA" id="ARBA00004571"/>
    </source>
</evidence>